<protein>
    <recommendedName>
        <fullName evidence="1">Integrase catalytic domain-containing protein</fullName>
    </recommendedName>
</protein>
<gene>
    <name evidence="2" type="ORF">PARMNEM_LOCUS18870</name>
</gene>
<dbReference type="InterPro" id="IPR001584">
    <property type="entry name" value="Integrase_cat-core"/>
</dbReference>
<dbReference type="PANTHER" id="PTHR37984:SF5">
    <property type="entry name" value="PROTEIN NYNRIN-LIKE"/>
    <property type="match status" value="1"/>
</dbReference>
<keyword evidence="3" id="KW-1185">Reference proteome</keyword>
<dbReference type="Proteomes" id="UP001314205">
    <property type="component" value="Unassembled WGS sequence"/>
</dbReference>
<dbReference type="AlphaFoldDB" id="A0AAV1LXN7"/>
<dbReference type="EMBL" id="CAVLGL010000115">
    <property type="protein sequence ID" value="CAK1600066.1"/>
    <property type="molecule type" value="Genomic_DNA"/>
</dbReference>
<evidence type="ECO:0000259" key="1">
    <source>
        <dbReference type="PROSITE" id="PS50994"/>
    </source>
</evidence>
<dbReference type="PANTHER" id="PTHR37984">
    <property type="entry name" value="PROTEIN CBG26694"/>
    <property type="match status" value="1"/>
</dbReference>
<dbReference type="Gene3D" id="3.30.420.10">
    <property type="entry name" value="Ribonuclease H-like superfamily/Ribonuclease H"/>
    <property type="match status" value="1"/>
</dbReference>
<dbReference type="InterPro" id="IPR036397">
    <property type="entry name" value="RNaseH_sf"/>
</dbReference>
<reference evidence="2 3" key="1">
    <citation type="submission" date="2023-11" db="EMBL/GenBank/DDBJ databases">
        <authorList>
            <person name="Hedman E."/>
            <person name="Englund M."/>
            <person name="Stromberg M."/>
            <person name="Nyberg Akerstrom W."/>
            <person name="Nylinder S."/>
            <person name="Jareborg N."/>
            <person name="Kallberg Y."/>
            <person name="Kronander E."/>
        </authorList>
    </citation>
    <scope>NUCLEOTIDE SEQUENCE [LARGE SCALE GENOMIC DNA]</scope>
</reference>
<accession>A0AAV1LXN7</accession>
<sequence>MRRFVKKYVTSCLECAHHKAPGGKREGELHTINKVSIPFHTVHADHLGPFVKSKKGNSYLLVLIDGFTKYINITPVKNTKSVTSIQVIKNHISYFGLPTRLITDKGTSFTSKIFQDFIMSYGIKHITNAVATPRANGQVERFNRTILDALSASGHGKDDKSWDNYIQDIQVGINTTKHKTTQKSPSELLFGFNITSRSEGILSLVINDTLNGTPLEKLDELRQDASTKIKAQQIQDAKRFNERRKPPTKYNEGDLIRLEKQVPHDGKSQKLVVKFQGPYRIVKVLPNDRFLVEDTPLTRKNSRKYEAIVSIDKIHPWMNFNRDFESDSTDNNTVDTE</sequence>
<comment type="caution">
    <text evidence="2">The sequence shown here is derived from an EMBL/GenBank/DDBJ whole genome shotgun (WGS) entry which is preliminary data.</text>
</comment>
<dbReference type="PROSITE" id="PS50994">
    <property type="entry name" value="INTEGRASE"/>
    <property type="match status" value="1"/>
</dbReference>
<organism evidence="2 3">
    <name type="scientific">Parnassius mnemosyne</name>
    <name type="common">clouded apollo</name>
    <dbReference type="NCBI Taxonomy" id="213953"/>
    <lineage>
        <taxon>Eukaryota</taxon>
        <taxon>Metazoa</taxon>
        <taxon>Ecdysozoa</taxon>
        <taxon>Arthropoda</taxon>
        <taxon>Hexapoda</taxon>
        <taxon>Insecta</taxon>
        <taxon>Pterygota</taxon>
        <taxon>Neoptera</taxon>
        <taxon>Endopterygota</taxon>
        <taxon>Lepidoptera</taxon>
        <taxon>Glossata</taxon>
        <taxon>Ditrysia</taxon>
        <taxon>Papilionoidea</taxon>
        <taxon>Papilionidae</taxon>
        <taxon>Parnassiinae</taxon>
        <taxon>Parnassini</taxon>
        <taxon>Parnassius</taxon>
        <taxon>Driopa</taxon>
    </lineage>
</organism>
<dbReference type="GO" id="GO:0003676">
    <property type="term" value="F:nucleic acid binding"/>
    <property type="evidence" value="ECO:0007669"/>
    <property type="project" value="InterPro"/>
</dbReference>
<proteinExistence type="predicted"/>
<evidence type="ECO:0000313" key="2">
    <source>
        <dbReference type="EMBL" id="CAK1600066.1"/>
    </source>
</evidence>
<feature type="domain" description="Integrase catalytic" evidence="1">
    <location>
        <begin position="34"/>
        <end position="193"/>
    </location>
</feature>
<dbReference type="Pfam" id="PF00665">
    <property type="entry name" value="rve"/>
    <property type="match status" value="1"/>
</dbReference>
<dbReference type="FunFam" id="3.30.420.10:FF:000032">
    <property type="entry name" value="Retrovirus-related Pol polyprotein from transposon 297-like Protein"/>
    <property type="match status" value="1"/>
</dbReference>
<dbReference type="InterPro" id="IPR050951">
    <property type="entry name" value="Retrovirus_Pol_polyprotein"/>
</dbReference>
<dbReference type="InterPro" id="IPR012337">
    <property type="entry name" value="RNaseH-like_sf"/>
</dbReference>
<dbReference type="SUPFAM" id="SSF53098">
    <property type="entry name" value="Ribonuclease H-like"/>
    <property type="match status" value="1"/>
</dbReference>
<evidence type="ECO:0000313" key="3">
    <source>
        <dbReference type="Proteomes" id="UP001314205"/>
    </source>
</evidence>
<name>A0AAV1LXN7_9NEOP</name>
<dbReference type="GO" id="GO:0015074">
    <property type="term" value="P:DNA integration"/>
    <property type="evidence" value="ECO:0007669"/>
    <property type="project" value="InterPro"/>
</dbReference>